<evidence type="ECO:0000256" key="4">
    <source>
        <dbReference type="ARBA" id="ARBA00023315"/>
    </source>
</evidence>
<evidence type="ECO:0000256" key="3">
    <source>
        <dbReference type="ARBA" id="ARBA00022679"/>
    </source>
</evidence>
<dbReference type="AlphaFoldDB" id="A0AAV7K0S5"/>
<dbReference type="InterPro" id="IPR045034">
    <property type="entry name" value="O-acyltransferase_WSD1-like"/>
</dbReference>
<evidence type="ECO:0000256" key="8">
    <source>
        <dbReference type="SAM" id="Phobius"/>
    </source>
</evidence>
<dbReference type="InterPro" id="IPR009721">
    <property type="entry name" value="O-acyltransferase_WSD1_C"/>
</dbReference>
<dbReference type="GO" id="GO:0005886">
    <property type="term" value="C:plasma membrane"/>
    <property type="evidence" value="ECO:0007669"/>
    <property type="project" value="TreeGrafter"/>
</dbReference>
<feature type="domain" description="O-acyltransferase WSD1 C-terminal" evidence="10">
    <location>
        <begin position="355"/>
        <end position="489"/>
    </location>
</feature>
<evidence type="ECO:0000256" key="6">
    <source>
        <dbReference type="ARBA" id="ARBA00047604"/>
    </source>
</evidence>
<comment type="similarity">
    <text evidence="5">In the N-terminal section; belongs to the long-chain O-acyltransferase family.</text>
</comment>
<name>A0AAV7K0S5_9METZ</name>
<evidence type="ECO:0000313" key="11">
    <source>
        <dbReference type="EMBL" id="KAI6654354.1"/>
    </source>
</evidence>
<proteinExistence type="inferred from homology"/>
<keyword evidence="8" id="KW-1133">Transmembrane helix</keyword>
<gene>
    <name evidence="11" type="ORF">LOD99_751</name>
</gene>
<accession>A0AAV7K0S5</accession>
<dbReference type="Proteomes" id="UP001165289">
    <property type="component" value="Unassembled WGS sequence"/>
</dbReference>
<evidence type="ECO:0000256" key="5">
    <source>
        <dbReference type="ARBA" id="ARBA00024360"/>
    </source>
</evidence>
<dbReference type="PANTHER" id="PTHR31650">
    <property type="entry name" value="O-ACYLTRANSFERASE (WSD1-LIKE) FAMILY PROTEIN"/>
    <property type="match status" value="1"/>
</dbReference>
<feature type="transmembrane region" description="Helical" evidence="8">
    <location>
        <begin position="12"/>
        <end position="33"/>
    </location>
</feature>
<dbReference type="GO" id="GO:0047196">
    <property type="term" value="F:long-chain-alcohol O-fatty-acyltransferase activity"/>
    <property type="evidence" value="ECO:0007669"/>
    <property type="project" value="UniProtKB-EC"/>
</dbReference>
<evidence type="ECO:0000256" key="7">
    <source>
        <dbReference type="ARBA" id="ARBA00048109"/>
    </source>
</evidence>
<keyword evidence="3" id="KW-0808">Transferase</keyword>
<keyword evidence="12" id="KW-1185">Reference proteome</keyword>
<keyword evidence="4" id="KW-0012">Acyltransferase</keyword>
<keyword evidence="8" id="KW-0472">Membrane</keyword>
<evidence type="ECO:0000259" key="10">
    <source>
        <dbReference type="Pfam" id="PF06974"/>
    </source>
</evidence>
<comment type="catalytic activity">
    <reaction evidence="6">
        <text>a long chain fatty alcohol + a fatty acyl-CoA = a long-chain alcohol wax ester + CoA</text>
        <dbReference type="Rhea" id="RHEA:38443"/>
        <dbReference type="ChEBI" id="CHEBI:17135"/>
        <dbReference type="ChEBI" id="CHEBI:57287"/>
        <dbReference type="ChEBI" id="CHEBI:77636"/>
        <dbReference type="ChEBI" id="CHEBI:235323"/>
        <dbReference type="EC" id="2.3.1.75"/>
    </reaction>
</comment>
<comment type="catalytic activity">
    <reaction evidence="7">
        <text>an acyl-CoA + a 1,2-diacyl-sn-glycerol = a triacyl-sn-glycerol + CoA</text>
        <dbReference type="Rhea" id="RHEA:10868"/>
        <dbReference type="ChEBI" id="CHEBI:17815"/>
        <dbReference type="ChEBI" id="CHEBI:57287"/>
        <dbReference type="ChEBI" id="CHEBI:58342"/>
        <dbReference type="ChEBI" id="CHEBI:64615"/>
        <dbReference type="EC" id="2.3.1.20"/>
    </reaction>
</comment>
<dbReference type="Pfam" id="PF03007">
    <property type="entry name" value="WS_DGAT_cat"/>
    <property type="match status" value="1"/>
</dbReference>
<comment type="pathway">
    <text evidence="2">Lipid metabolism.</text>
</comment>
<evidence type="ECO:0000256" key="2">
    <source>
        <dbReference type="ARBA" id="ARBA00005189"/>
    </source>
</evidence>
<protein>
    <submittedName>
        <fullName evidence="11">Diacylglycerol O-acyltransferase</fullName>
    </submittedName>
</protein>
<evidence type="ECO:0000313" key="12">
    <source>
        <dbReference type="Proteomes" id="UP001165289"/>
    </source>
</evidence>
<dbReference type="GO" id="GO:0004144">
    <property type="term" value="F:diacylglycerol O-acyltransferase activity"/>
    <property type="evidence" value="ECO:0007669"/>
    <property type="project" value="UniProtKB-EC"/>
</dbReference>
<feature type="domain" description="O-acyltransferase WSD1-like N-terminal" evidence="9">
    <location>
        <begin position="123"/>
        <end position="222"/>
    </location>
</feature>
<dbReference type="Pfam" id="PF06974">
    <property type="entry name" value="WS_DGAT_C"/>
    <property type="match status" value="1"/>
</dbReference>
<organism evidence="11 12">
    <name type="scientific">Oopsacas minuta</name>
    <dbReference type="NCBI Taxonomy" id="111878"/>
    <lineage>
        <taxon>Eukaryota</taxon>
        <taxon>Metazoa</taxon>
        <taxon>Porifera</taxon>
        <taxon>Hexactinellida</taxon>
        <taxon>Hexasterophora</taxon>
        <taxon>Lyssacinosida</taxon>
        <taxon>Leucopsacidae</taxon>
        <taxon>Oopsacas</taxon>
    </lineage>
</organism>
<evidence type="ECO:0000259" key="9">
    <source>
        <dbReference type="Pfam" id="PF03007"/>
    </source>
</evidence>
<dbReference type="PANTHER" id="PTHR31650:SF1">
    <property type="entry name" value="WAX ESTER SYNTHASE_DIACYLGLYCEROL ACYLTRANSFERASE 4-RELATED"/>
    <property type="match status" value="1"/>
</dbReference>
<dbReference type="EMBL" id="JAKMXF010000222">
    <property type="protein sequence ID" value="KAI6654354.1"/>
    <property type="molecule type" value="Genomic_DNA"/>
</dbReference>
<dbReference type="InterPro" id="IPR004255">
    <property type="entry name" value="O-acyltransferase_WSD1_N"/>
</dbReference>
<comment type="caution">
    <text evidence="11">The sequence shown here is derived from an EMBL/GenBank/DDBJ whole genome shotgun (WGS) entry which is preliminary data.</text>
</comment>
<dbReference type="GO" id="GO:0019432">
    <property type="term" value="P:triglyceride biosynthetic process"/>
    <property type="evidence" value="ECO:0007669"/>
    <property type="project" value="TreeGrafter"/>
</dbReference>
<evidence type="ECO:0000256" key="1">
    <source>
        <dbReference type="ARBA" id="ARBA00004771"/>
    </source>
</evidence>
<reference evidence="11 12" key="1">
    <citation type="journal article" date="2023" name="BMC Biol.">
        <title>The compact genome of the sponge Oopsacas minuta (Hexactinellida) is lacking key metazoan core genes.</title>
        <authorList>
            <person name="Santini S."/>
            <person name="Schenkelaars Q."/>
            <person name="Jourda C."/>
            <person name="Duchesne M."/>
            <person name="Belahbib H."/>
            <person name="Rocher C."/>
            <person name="Selva M."/>
            <person name="Riesgo A."/>
            <person name="Vervoort M."/>
            <person name="Leys S.P."/>
            <person name="Kodjabachian L."/>
            <person name="Le Bivic A."/>
            <person name="Borchiellini C."/>
            <person name="Claverie J.M."/>
            <person name="Renard E."/>
        </authorList>
    </citation>
    <scope>NUCLEOTIDE SEQUENCE [LARGE SCALE GENOMIC DNA]</scope>
    <source>
        <strain evidence="11">SPO-2</strain>
    </source>
</reference>
<sequence>MELLTILLKILLYIPLLLINIIMLLNYCLYVGYIRCVQCILDVTYNRNIPVGEEHKRLRLLANIIHDAYNFHVGDASNSHMVGLVLFKMKGHISLHEMKTLIRDRIVMAKDSKGRLQFSNFKQIVKYKFFLPTWFPATDYNIDDHVVEIQLDDLGKPSLQEYISKQYTEGMSFDKPLWKFYLILNGEDDDSFHILMAGHHCGADGFSFLNIWINYLSDSKAELMTGQKKLAISGSFNTTYQQFLMGLITLFVSPIYMTDECIRFTRPFHKLFLNNGNGRKLSAWDTSLDFEKVRFIKNQTKTKVNDVFMAILTQALEKYSLNNGKMDRTNAYLGMGMLKNEYDSISMSNDNHKGVIIQIPLATKGFHQQLQQISFEMNNLKNSVYPFFVENCVFQMTALPLPLKLRLPLMKLTGPTVGNFANLPGPKNQLFIGGRVISDVSIFVPQSGNQTLGICFLTYAGKLSVAVHVDTANFPDAGDICEVIKETLDDVYMKLSESTSI</sequence>
<keyword evidence="8" id="KW-0812">Transmembrane</keyword>
<comment type="pathway">
    <text evidence="1">Glycerolipid metabolism; triacylglycerol biosynthesis.</text>
</comment>